<dbReference type="eggNOG" id="COG0797">
    <property type="taxonomic scope" value="Bacteria"/>
</dbReference>
<keyword evidence="1 6" id="KW-0732">Signal</keyword>
<name>C3XAP7_OXAFO</name>
<keyword evidence="4" id="KW-1003">Cell membrane</keyword>
<dbReference type="GO" id="GO:0071555">
    <property type="term" value="P:cell wall organization"/>
    <property type="evidence" value="ECO:0007669"/>
    <property type="project" value="UniProtKB-KW"/>
</dbReference>
<evidence type="ECO:0000313" key="9">
    <source>
        <dbReference type="Proteomes" id="UP000005089"/>
    </source>
</evidence>
<dbReference type="Proteomes" id="UP000005089">
    <property type="component" value="Unassembled WGS sequence"/>
</dbReference>
<dbReference type="Gene3D" id="2.40.40.10">
    <property type="entry name" value="RlpA-like domain"/>
    <property type="match status" value="1"/>
</dbReference>
<evidence type="ECO:0000256" key="1">
    <source>
        <dbReference type="ARBA" id="ARBA00022729"/>
    </source>
</evidence>
<keyword evidence="4" id="KW-0449">Lipoprotein</keyword>
<dbReference type="GeneID" id="77134713"/>
<dbReference type="GO" id="GO:0000270">
    <property type="term" value="P:peptidoglycan metabolic process"/>
    <property type="evidence" value="ECO:0007669"/>
    <property type="project" value="UniProtKB-UniRule"/>
</dbReference>
<dbReference type="GO" id="GO:0051301">
    <property type="term" value="P:cell division"/>
    <property type="evidence" value="ECO:0007669"/>
    <property type="project" value="UniProtKB-KW"/>
</dbReference>
<dbReference type="SUPFAM" id="SSF110997">
    <property type="entry name" value="Sporulation related repeat"/>
    <property type="match status" value="1"/>
</dbReference>
<dbReference type="STRING" id="847.BRW83_0819"/>
<dbReference type="InterPro" id="IPR012997">
    <property type="entry name" value="RplA"/>
</dbReference>
<dbReference type="GO" id="GO:0008932">
    <property type="term" value="F:lytic endotransglycosylase activity"/>
    <property type="evidence" value="ECO:0007669"/>
    <property type="project" value="UniProtKB-UniRule"/>
</dbReference>
<comment type="subcellular location">
    <subcellularLocation>
        <location evidence="4">Cell membrane</location>
        <topology evidence="4">Lipid-anchor</topology>
    </subcellularLocation>
</comment>
<dbReference type="NCBIfam" id="TIGR00413">
    <property type="entry name" value="rlpA"/>
    <property type="match status" value="1"/>
</dbReference>
<dbReference type="HAMAP" id="MF_02071">
    <property type="entry name" value="RlpA"/>
    <property type="match status" value="1"/>
</dbReference>
<dbReference type="PANTHER" id="PTHR34183:SF1">
    <property type="entry name" value="ENDOLYTIC PEPTIDOGLYCAN TRANSGLYCOSYLASE RLPA"/>
    <property type="match status" value="1"/>
</dbReference>
<dbReference type="PROSITE" id="PS51724">
    <property type="entry name" value="SPOR"/>
    <property type="match status" value="1"/>
</dbReference>
<dbReference type="RefSeq" id="WP_005881329.1">
    <property type="nucleotide sequence ID" value="NZ_CP019430.1"/>
</dbReference>
<keyword evidence="8" id="KW-0132">Cell division</keyword>
<dbReference type="EMBL" id="GG658170">
    <property type="protein sequence ID" value="EEO30273.1"/>
    <property type="molecule type" value="Genomic_DNA"/>
</dbReference>
<keyword evidence="8" id="KW-0131">Cell cycle</keyword>
<reference evidence="8 9" key="1">
    <citation type="submission" date="2009-02" db="EMBL/GenBank/DDBJ databases">
        <title>The Genome Sequence of Oxalobacter formigenes OXCC13.</title>
        <authorList>
            <consortium name="The Broad Institute Genome Sequencing Platform"/>
            <person name="Ward D."/>
            <person name="Young S.K."/>
            <person name="Kodira C.D."/>
            <person name="Zeng Q."/>
            <person name="Koehrsen M."/>
            <person name="Alvarado L."/>
            <person name="Berlin A."/>
            <person name="Borenstein D."/>
            <person name="Chen Z."/>
            <person name="Engels R."/>
            <person name="Freedman E."/>
            <person name="Gellesch M."/>
            <person name="Goldberg J."/>
            <person name="Griggs A."/>
            <person name="Gujja S."/>
            <person name="Heiman D."/>
            <person name="Hepburn T."/>
            <person name="Howarth C."/>
            <person name="Jen D."/>
            <person name="Larson L."/>
            <person name="Lewis B."/>
            <person name="Mehta T."/>
            <person name="Park D."/>
            <person name="Pearson M."/>
            <person name="Roberts A."/>
            <person name="Saif S."/>
            <person name="Shea T."/>
            <person name="Shenoy N."/>
            <person name="Sisk P."/>
            <person name="Stolte C."/>
            <person name="Sykes S."/>
            <person name="Walk T."/>
            <person name="White J."/>
            <person name="Yandava C."/>
            <person name="Allison M.J."/>
            <person name="Lander E."/>
            <person name="Nusbaum C."/>
            <person name="Galagan J."/>
            <person name="Birren B."/>
        </authorList>
    </citation>
    <scope>NUCLEOTIDE SEQUENCE [LARGE SCALE GENOMIC DNA]</scope>
    <source>
        <strain evidence="8 9">OXCC13</strain>
    </source>
</reference>
<dbReference type="PROSITE" id="PS51257">
    <property type="entry name" value="PROKAR_LIPOPROTEIN"/>
    <property type="match status" value="1"/>
</dbReference>
<keyword evidence="3 4" id="KW-0961">Cell wall biogenesis/degradation</keyword>
<dbReference type="AlphaFoldDB" id="C3XAP7"/>
<comment type="function">
    <text evidence="4">Lytic transglycosylase with a strong preference for naked glycan strands that lack stem peptides.</text>
</comment>
<dbReference type="PANTHER" id="PTHR34183">
    <property type="entry name" value="ENDOLYTIC PEPTIDOGLYCAN TRANSGLYCOSYLASE RLPA"/>
    <property type="match status" value="1"/>
</dbReference>
<evidence type="ECO:0000256" key="3">
    <source>
        <dbReference type="ARBA" id="ARBA00023316"/>
    </source>
</evidence>
<evidence type="ECO:0000259" key="7">
    <source>
        <dbReference type="PROSITE" id="PS51724"/>
    </source>
</evidence>
<gene>
    <name evidence="4" type="primary">rlpA</name>
    <name evidence="8" type="ORF">OFBG_01301</name>
</gene>
<dbReference type="FunFam" id="2.40.40.10:FF:000003">
    <property type="entry name" value="Endolytic peptidoglycan transglycosylase RlpA"/>
    <property type="match status" value="1"/>
</dbReference>
<dbReference type="InterPro" id="IPR036908">
    <property type="entry name" value="RlpA-like_sf"/>
</dbReference>
<dbReference type="GO" id="GO:0005886">
    <property type="term" value="C:plasma membrane"/>
    <property type="evidence" value="ECO:0007669"/>
    <property type="project" value="UniProtKB-SubCell"/>
</dbReference>
<dbReference type="Gene3D" id="3.30.70.1070">
    <property type="entry name" value="Sporulation related repeat"/>
    <property type="match status" value="1"/>
</dbReference>
<protein>
    <recommendedName>
        <fullName evidence="4">Endolytic peptidoglycan transglycosylase RlpA</fullName>
        <ecNumber evidence="4">4.2.2.-</ecNumber>
    </recommendedName>
</protein>
<comment type="similarity">
    <text evidence="4 5">Belongs to the RlpA family.</text>
</comment>
<organism evidence="8 9">
    <name type="scientific">Oxalobacter formigenes OXCC13</name>
    <dbReference type="NCBI Taxonomy" id="556269"/>
    <lineage>
        <taxon>Bacteria</taxon>
        <taxon>Pseudomonadati</taxon>
        <taxon>Pseudomonadota</taxon>
        <taxon>Betaproteobacteria</taxon>
        <taxon>Burkholderiales</taxon>
        <taxon>Oxalobacteraceae</taxon>
        <taxon>Oxalobacter</taxon>
    </lineage>
</organism>
<dbReference type="GO" id="GO:0042834">
    <property type="term" value="F:peptidoglycan binding"/>
    <property type="evidence" value="ECO:0007669"/>
    <property type="project" value="InterPro"/>
</dbReference>
<keyword evidence="9" id="KW-1185">Reference proteome</keyword>
<evidence type="ECO:0000256" key="6">
    <source>
        <dbReference type="SAM" id="SignalP"/>
    </source>
</evidence>
<feature type="signal peptide" evidence="6">
    <location>
        <begin position="1"/>
        <end position="21"/>
    </location>
</feature>
<dbReference type="EC" id="4.2.2.-" evidence="4"/>
<dbReference type="InterPro" id="IPR034718">
    <property type="entry name" value="RlpA"/>
</dbReference>
<evidence type="ECO:0000256" key="5">
    <source>
        <dbReference type="RuleBase" id="RU003495"/>
    </source>
</evidence>
<dbReference type="Pfam" id="PF03330">
    <property type="entry name" value="DPBB_1"/>
    <property type="match status" value="1"/>
</dbReference>
<feature type="domain" description="SPOR" evidence="7">
    <location>
        <begin position="251"/>
        <end position="329"/>
    </location>
</feature>
<proteinExistence type="inferred from homology"/>
<dbReference type="HOGENOM" id="CLU_042923_3_2_4"/>
<evidence type="ECO:0000313" key="8">
    <source>
        <dbReference type="EMBL" id="EEO30273.1"/>
    </source>
</evidence>
<keyword evidence="4" id="KW-0472">Membrane</keyword>
<accession>C3XAP7</accession>
<feature type="chain" id="PRO_5015206429" description="Endolytic peptidoglycan transglycosylase RlpA" evidence="6">
    <location>
        <begin position="22"/>
        <end position="329"/>
    </location>
</feature>
<dbReference type="InterPro" id="IPR007730">
    <property type="entry name" value="SPOR-like_dom"/>
</dbReference>
<evidence type="ECO:0000256" key="4">
    <source>
        <dbReference type="HAMAP-Rule" id="MF_02071"/>
    </source>
</evidence>
<dbReference type="CDD" id="cd22268">
    <property type="entry name" value="DPBB_RlpA-like"/>
    <property type="match status" value="1"/>
</dbReference>
<evidence type="ECO:0000256" key="2">
    <source>
        <dbReference type="ARBA" id="ARBA00023239"/>
    </source>
</evidence>
<keyword evidence="2 4" id="KW-0456">Lyase</keyword>
<dbReference type="InterPro" id="IPR009009">
    <property type="entry name" value="RlpA-like_DPBB"/>
</dbReference>
<dbReference type="Pfam" id="PF05036">
    <property type="entry name" value="SPOR"/>
    <property type="match status" value="1"/>
</dbReference>
<dbReference type="InterPro" id="IPR036680">
    <property type="entry name" value="SPOR-like_sf"/>
</dbReference>
<sequence length="329" mass="35622">MLSLKNHRCLVMAAMLASACALILSGCGTTPTTSGKLASKKAGKIKSQKGGGYYLDDGPMDEIPDNLMEVPDAVPKVESIRTATARPYVVFGQTYTPMTELQPYKKSGVGSWYGKKFHGQKTSSGEAYDMFAMTAAHPTLPIPSYARVTSLETGRQVIVKVNDRGPFLSNRIIDLSYTAAFKLGYLNKGSGQVQVELLLPDEIERINLARNNAYSPIDKPVAVAKAPVQQTRTVVEANAVKPASKPVSKVSTAGPGYYLQLGAYQEASNAQSYQMKFASNMSHKLPSLEIVQMGNFYKLLAGPYPSLADATQAVEEMKSMGTKSFVVRR</sequence>
<keyword evidence="4" id="KW-0564">Palmitate</keyword>
<dbReference type="SUPFAM" id="SSF50685">
    <property type="entry name" value="Barwin-like endoglucanases"/>
    <property type="match status" value="1"/>
</dbReference>